<evidence type="ECO:0000313" key="3">
    <source>
        <dbReference type="Proteomes" id="UP000264541"/>
    </source>
</evidence>
<evidence type="ECO:0000256" key="1">
    <source>
        <dbReference type="SAM" id="Phobius"/>
    </source>
</evidence>
<sequence>MKIFFKMEDSKMYGVRTGKPVFFYIMEDIILKAIRFLIISLLFVIRIYRCSFKRNVFLWDRKPSDIIVRPPNSQIQ</sequence>
<comment type="caution">
    <text evidence="2">The sequence shown here is derived from an EMBL/GenBank/DDBJ whole genome shotgun (WGS) entry which is preliminary data.</text>
</comment>
<feature type="transmembrane region" description="Helical" evidence="1">
    <location>
        <begin position="21"/>
        <end position="45"/>
    </location>
</feature>
<keyword evidence="3" id="KW-1185">Reference proteome</keyword>
<evidence type="ECO:0000313" key="2">
    <source>
        <dbReference type="EMBL" id="RFU69250.1"/>
    </source>
</evidence>
<organism evidence="2 3">
    <name type="scientific">Peribacillus saganii</name>
    <dbReference type="NCBI Taxonomy" id="2303992"/>
    <lineage>
        <taxon>Bacteria</taxon>
        <taxon>Bacillati</taxon>
        <taxon>Bacillota</taxon>
        <taxon>Bacilli</taxon>
        <taxon>Bacillales</taxon>
        <taxon>Bacillaceae</taxon>
        <taxon>Peribacillus</taxon>
    </lineage>
</organism>
<proteinExistence type="predicted"/>
<dbReference type="Proteomes" id="UP000264541">
    <property type="component" value="Unassembled WGS sequence"/>
</dbReference>
<keyword evidence="1" id="KW-0812">Transmembrane</keyword>
<protein>
    <submittedName>
        <fullName evidence="2">Uncharacterized protein</fullName>
    </submittedName>
</protein>
<reference evidence="2 3" key="1">
    <citation type="submission" date="2018-08" db="EMBL/GenBank/DDBJ databases">
        <title>Bacillus chawlae sp. nov., Bacillus glennii sp. nov., and Bacillus saganii sp. nov. Isolated from the Vehicle Assembly Building at Kennedy Space Center where the Viking Spacecraft were Assembled.</title>
        <authorList>
            <person name="Seuylemezian A."/>
            <person name="Vaishampayan P."/>
        </authorList>
    </citation>
    <scope>NUCLEOTIDE SEQUENCE [LARGE SCALE GENOMIC DNA]</scope>
    <source>
        <strain evidence="2 3">V47-23a</strain>
    </source>
</reference>
<keyword evidence="1" id="KW-0472">Membrane</keyword>
<gene>
    <name evidence="2" type="ORF">D0469_09985</name>
</gene>
<dbReference type="EMBL" id="QVTE01000027">
    <property type="protein sequence ID" value="RFU69250.1"/>
    <property type="molecule type" value="Genomic_DNA"/>
</dbReference>
<dbReference type="AlphaFoldDB" id="A0A372LNL9"/>
<keyword evidence="1" id="KW-1133">Transmembrane helix</keyword>
<name>A0A372LNL9_9BACI</name>
<accession>A0A372LNL9</accession>